<feature type="chain" id="PRO_5001973042" evidence="2">
    <location>
        <begin position="26"/>
        <end position="91"/>
    </location>
</feature>
<feature type="signal peptide" evidence="2">
    <location>
        <begin position="1"/>
        <end position="25"/>
    </location>
</feature>
<dbReference type="OrthoDB" id="747636at2759"/>
<dbReference type="EMBL" id="CM002922">
    <property type="protein sequence ID" value="KGN64005.1"/>
    <property type="molecule type" value="Genomic_DNA"/>
</dbReference>
<dbReference type="OMA" id="ELHDYPG"/>
<dbReference type="PANTHER" id="PTHR33474">
    <property type="entry name" value="TRANSMEMBRANE PROTEIN"/>
    <property type="match status" value="1"/>
</dbReference>
<dbReference type="STRING" id="3659.A0A0A0LQ59"/>
<keyword evidence="2" id="KW-0732">Signal</keyword>
<dbReference type="Proteomes" id="UP000029981">
    <property type="component" value="Chromosome 1"/>
</dbReference>
<evidence type="ECO:0000256" key="2">
    <source>
        <dbReference type="SAM" id="SignalP"/>
    </source>
</evidence>
<proteinExistence type="predicted"/>
<keyword evidence="4" id="KW-1185">Reference proteome</keyword>
<reference evidence="3 4" key="3">
    <citation type="journal article" date="2010" name="BMC Genomics">
        <title>Transcriptome sequencing and comparative analysis of cucumber flowers with different sex types.</title>
        <authorList>
            <person name="Guo S."/>
            <person name="Zheng Y."/>
            <person name="Joung J.G."/>
            <person name="Liu S."/>
            <person name="Zhang Z."/>
            <person name="Crasta O.R."/>
            <person name="Sobral B.W."/>
            <person name="Xu Y."/>
            <person name="Huang S."/>
            <person name="Fei Z."/>
        </authorList>
    </citation>
    <scope>NUCLEOTIDE SEQUENCE [LARGE SCALE GENOMIC DNA]</scope>
    <source>
        <strain evidence="4">cv. 9930</strain>
    </source>
</reference>
<protein>
    <submittedName>
        <fullName evidence="3">Uncharacterized protein</fullName>
    </submittedName>
</protein>
<evidence type="ECO:0000313" key="3">
    <source>
        <dbReference type="EMBL" id="KGN64005.1"/>
    </source>
</evidence>
<evidence type="ECO:0000256" key="1">
    <source>
        <dbReference type="SAM" id="MobiDB-lite"/>
    </source>
</evidence>
<sequence>MAAASHFLRLLVIFLGLYNLLCSNAVPTSRSVSLLHGSLPFPHVSSNTLMVTKTEEEESHGRMVVALNDYPGSGANNRHTPRPQFRGCADC</sequence>
<dbReference type="Gramene" id="KGN64005">
    <property type="protein sequence ID" value="KGN64005"/>
    <property type="gene ID" value="Csa_1G033240"/>
</dbReference>
<dbReference type="KEGG" id="csv:101218201"/>
<dbReference type="AlphaFoldDB" id="A0A0A0LQ59"/>
<gene>
    <name evidence="3" type="ORF">Csa_1G033240</name>
</gene>
<evidence type="ECO:0000313" key="4">
    <source>
        <dbReference type="Proteomes" id="UP000029981"/>
    </source>
</evidence>
<dbReference type="PANTHER" id="PTHR33474:SF2">
    <property type="entry name" value="TRANSMEMBRANE PROTEIN"/>
    <property type="match status" value="1"/>
</dbReference>
<name>A0A0A0LQ59_CUCSA</name>
<reference evidence="3 4" key="1">
    <citation type="journal article" date="2009" name="Nat. Genet.">
        <title>The genome of the cucumber, Cucumis sativus L.</title>
        <authorList>
            <person name="Huang S."/>
            <person name="Li R."/>
            <person name="Zhang Z."/>
            <person name="Li L."/>
            <person name="Gu X."/>
            <person name="Fan W."/>
            <person name="Lucas W.J."/>
            <person name="Wang X."/>
            <person name="Xie B."/>
            <person name="Ni P."/>
            <person name="Ren Y."/>
            <person name="Zhu H."/>
            <person name="Li J."/>
            <person name="Lin K."/>
            <person name="Jin W."/>
            <person name="Fei Z."/>
            <person name="Li G."/>
            <person name="Staub J."/>
            <person name="Kilian A."/>
            <person name="van der Vossen E.A."/>
            <person name="Wu Y."/>
            <person name="Guo J."/>
            <person name="He J."/>
            <person name="Jia Z."/>
            <person name="Ren Y."/>
            <person name="Tian G."/>
            <person name="Lu Y."/>
            <person name="Ruan J."/>
            <person name="Qian W."/>
            <person name="Wang M."/>
            <person name="Huang Q."/>
            <person name="Li B."/>
            <person name="Xuan Z."/>
            <person name="Cao J."/>
            <person name="Asan"/>
            <person name="Wu Z."/>
            <person name="Zhang J."/>
            <person name="Cai Q."/>
            <person name="Bai Y."/>
            <person name="Zhao B."/>
            <person name="Han Y."/>
            <person name="Li Y."/>
            <person name="Li X."/>
            <person name="Wang S."/>
            <person name="Shi Q."/>
            <person name="Liu S."/>
            <person name="Cho W.K."/>
            <person name="Kim J.Y."/>
            <person name="Xu Y."/>
            <person name="Heller-Uszynska K."/>
            <person name="Miao H."/>
            <person name="Cheng Z."/>
            <person name="Zhang S."/>
            <person name="Wu J."/>
            <person name="Yang Y."/>
            <person name="Kang H."/>
            <person name="Li M."/>
            <person name="Liang H."/>
            <person name="Ren X."/>
            <person name="Shi Z."/>
            <person name="Wen M."/>
            <person name="Jian M."/>
            <person name="Yang H."/>
            <person name="Zhang G."/>
            <person name="Yang Z."/>
            <person name="Chen R."/>
            <person name="Liu S."/>
            <person name="Li J."/>
            <person name="Ma L."/>
            <person name="Liu H."/>
            <person name="Zhou Y."/>
            <person name="Zhao J."/>
            <person name="Fang X."/>
            <person name="Li G."/>
            <person name="Fang L."/>
            <person name="Li Y."/>
            <person name="Liu D."/>
            <person name="Zheng H."/>
            <person name="Zhang Y."/>
            <person name="Qin N."/>
            <person name="Li Z."/>
            <person name="Yang G."/>
            <person name="Yang S."/>
            <person name="Bolund L."/>
            <person name="Kristiansen K."/>
            <person name="Zheng H."/>
            <person name="Li S."/>
            <person name="Zhang X."/>
            <person name="Yang H."/>
            <person name="Wang J."/>
            <person name="Sun R."/>
            <person name="Zhang B."/>
            <person name="Jiang S."/>
            <person name="Wang J."/>
            <person name="Du Y."/>
            <person name="Li S."/>
        </authorList>
    </citation>
    <scope>NUCLEOTIDE SEQUENCE [LARGE SCALE GENOMIC DNA]</scope>
    <source>
        <strain evidence="4">cv. 9930</strain>
    </source>
</reference>
<feature type="region of interest" description="Disordered" evidence="1">
    <location>
        <begin position="69"/>
        <end position="91"/>
    </location>
</feature>
<reference evidence="3 4" key="2">
    <citation type="journal article" date="2009" name="PLoS ONE">
        <title>An integrated genetic and cytogenetic map of the cucumber genome.</title>
        <authorList>
            <person name="Ren Y."/>
            <person name="Zhang Z."/>
            <person name="Liu J."/>
            <person name="Staub J.E."/>
            <person name="Han Y."/>
            <person name="Cheng Z."/>
            <person name="Li X."/>
            <person name="Lu J."/>
            <person name="Miao H."/>
            <person name="Kang H."/>
            <person name="Xie B."/>
            <person name="Gu X."/>
            <person name="Wang X."/>
            <person name="Du Y."/>
            <person name="Jin W."/>
            <person name="Huang S."/>
        </authorList>
    </citation>
    <scope>NUCLEOTIDE SEQUENCE [LARGE SCALE GENOMIC DNA]</scope>
    <source>
        <strain evidence="4">cv. 9930</strain>
    </source>
</reference>
<accession>A0A0A0LQ59</accession>
<organism evidence="3 4">
    <name type="scientific">Cucumis sativus</name>
    <name type="common">Cucumber</name>
    <dbReference type="NCBI Taxonomy" id="3659"/>
    <lineage>
        <taxon>Eukaryota</taxon>
        <taxon>Viridiplantae</taxon>
        <taxon>Streptophyta</taxon>
        <taxon>Embryophyta</taxon>
        <taxon>Tracheophyta</taxon>
        <taxon>Spermatophyta</taxon>
        <taxon>Magnoliopsida</taxon>
        <taxon>eudicotyledons</taxon>
        <taxon>Gunneridae</taxon>
        <taxon>Pentapetalae</taxon>
        <taxon>rosids</taxon>
        <taxon>fabids</taxon>
        <taxon>Cucurbitales</taxon>
        <taxon>Cucurbitaceae</taxon>
        <taxon>Benincaseae</taxon>
        <taxon>Cucumis</taxon>
    </lineage>
</organism>
<reference evidence="3 4" key="4">
    <citation type="journal article" date="2011" name="BMC Genomics">
        <title>RNA-Seq improves annotation of protein-coding genes in the cucumber genome.</title>
        <authorList>
            <person name="Li Z."/>
            <person name="Zhang Z."/>
            <person name="Yan P."/>
            <person name="Huang S."/>
            <person name="Fei Z."/>
            <person name="Lin K."/>
        </authorList>
    </citation>
    <scope>NUCLEOTIDE SEQUENCE [LARGE SCALE GENOMIC DNA]</scope>
    <source>
        <strain evidence="4">cv. 9930</strain>
    </source>
</reference>